<gene>
    <name evidence="1" type="ORF">SAMN04488134_105130</name>
</gene>
<proteinExistence type="predicted"/>
<dbReference type="STRING" id="872970.SAMN04488134_105130"/>
<evidence type="ECO:0000313" key="2">
    <source>
        <dbReference type="Proteomes" id="UP000199300"/>
    </source>
</evidence>
<organism evidence="1 2">
    <name type="scientific">Amphibacillus marinus</name>
    <dbReference type="NCBI Taxonomy" id="872970"/>
    <lineage>
        <taxon>Bacteria</taxon>
        <taxon>Bacillati</taxon>
        <taxon>Bacillota</taxon>
        <taxon>Bacilli</taxon>
        <taxon>Bacillales</taxon>
        <taxon>Bacillaceae</taxon>
        <taxon>Amphibacillus</taxon>
    </lineage>
</organism>
<dbReference type="EMBL" id="FODJ01000005">
    <property type="protein sequence ID" value="SEO24795.1"/>
    <property type="molecule type" value="Genomic_DNA"/>
</dbReference>
<sequence>MKFVLPLMETALHQQLDVLLKRYYLKDKLYHQMNKQFRREQAGFKGEQQLDYHLSLAKLADAYSLARVRL</sequence>
<accession>A0A1H8N585</accession>
<evidence type="ECO:0000313" key="1">
    <source>
        <dbReference type="EMBL" id="SEO24795.1"/>
    </source>
</evidence>
<dbReference type="OrthoDB" id="569879at2"/>
<dbReference type="Proteomes" id="UP000199300">
    <property type="component" value="Unassembled WGS sequence"/>
</dbReference>
<dbReference type="RefSeq" id="WP_091496986.1">
    <property type="nucleotide sequence ID" value="NZ_FODJ01000005.1"/>
</dbReference>
<protein>
    <submittedName>
        <fullName evidence="1">Uncharacterized protein</fullName>
    </submittedName>
</protein>
<name>A0A1H8N585_9BACI</name>
<dbReference type="AlphaFoldDB" id="A0A1H8N585"/>
<keyword evidence="2" id="KW-1185">Reference proteome</keyword>
<reference evidence="1 2" key="1">
    <citation type="submission" date="2016-10" db="EMBL/GenBank/DDBJ databases">
        <authorList>
            <person name="de Groot N.N."/>
        </authorList>
    </citation>
    <scope>NUCLEOTIDE SEQUENCE [LARGE SCALE GENOMIC DNA]</scope>
    <source>
        <strain evidence="1 2">CGMCC 1.10434</strain>
    </source>
</reference>